<keyword evidence="3" id="KW-1185">Reference proteome</keyword>
<feature type="transmembrane region" description="Helical" evidence="1">
    <location>
        <begin position="122"/>
        <end position="141"/>
    </location>
</feature>
<feature type="transmembrane region" description="Helical" evidence="1">
    <location>
        <begin position="12"/>
        <end position="30"/>
    </location>
</feature>
<keyword evidence="1" id="KW-1133">Transmembrane helix</keyword>
<organism evidence="2 3">
    <name type="scientific">Phytoactinopolyspora halotolerans</name>
    <dbReference type="NCBI Taxonomy" id="1981512"/>
    <lineage>
        <taxon>Bacteria</taxon>
        <taxon>Bacillati</taxon>
        <taxon>Actinomycetota</taxon>
        <taxon>Actinomycetes</taxon>
        <taxon>Jiangellales</taxon>
        <taxon>Jiangellaceae</taxon>
        <taxon>Phytoactinopolyspora</taxon>
    </lineage>
</organism>
<keyword evidence="1" id="KW-0812">Transmembrane</keyword>
<keyword evidence="1" id="KW-0472">Membrane</keyword>
<evidence type="ECO:0000313" key="3">
    <source>
        <dbReference type="Proteomes" id="UP000475214"/>
    </source>
</evidence>
<name>A0A6L9S5T2_9ACTN</name>
<evidence type="ECO:0000313" key="2">
    <source>
        <dbReference type="EMBL" id="NEE00004.1"/>
    </source>
</evidence>
<feature type="transmembrane region" description="Helical" evidence="1">
    <location>
        <begin position="84"/>
        <end position="102"/>
    </location>
</feature>
<evidence type="ECO:0000256" key="1">
    <source>
        <dbReference type="SAM" id="Phobius"/>
    </source>
</evidence>
<accession>A0A6L9S5T2</accession>
<dbReference type="EMBL" id="JAAGOA010000004">
    <property type="protein sequence ID" value="NEE00004.1"/>
    <property type="molecule type" value="Genomic_DNA"/>
</dbReference>
<sequence length="149" mass="15373">MERGTGWLAHHSITLLRVSLGLVFLAFGAIKLAGVSPAEDLAVRTVDTLTLGMVSGDAALLMTALVEMAIGVTLTTGRMLKTGLVILGGSLVAIMSPLVLFFGEMFPDGAPTLAAQYVLKDIILVAAGLVVAARALGARMVTDDGRSAH</sequence>
<dbReference type="Proteomes" id="UP000475214">
    <property type="component" value="Unassembled WGS sequence"/>
</dbReference>
<protein>
    <submittedName>
        <fullName evidence="2">DoxX family protein</fullName>
    </submittedName>
</protein>
<proteinExistence type="predicted"/>
<reference evidence="2 3" key="1">
    <citation type="submission" date="2020-02" db="EMBL/GenBank/DDBJ databases">
        <authorList>
            <person name="Li X.-J."/>
            <person name="Han X.-M."/>
        </authorList>
    </citation>
    <scope>NUCLEOTIDE SEQUENCE [LARGE SCALE GENOMIC DNA]</scope>
    <source>
        <strain evidence="2 3">CCTCC AB 2017055</strain>
    </source>
</reference>
<dbReference type="AlphaFoldDB" id="A0A6L9S5T2"/>
<gene>
    <name evidence="2" type="ORF">G1H10_07455</name>
</gene>
<feature type="transmembrane region" description="Helical" evidence="1">
    <location>
        <begin position="50"/>
        <end position="72"/>
    </location>
</feature>
<comment type="caution">
    <text evidence="2">The sequence shown here is derived from an EMBL/GenBank/DDBJ whole genome shotgun (WGS) entry which is preliminary data.</text>
</comment>